<gene>
    <name evidence="1" type="ORF">FHR90_002524</name>
    <name evidence="2" type="ORF">HUK83_01060</name>
</gene>
<organism evidence="2 4">
    <name type="scientific">Endobacter medicaginis</name>
    <dbReference type="NCBI Taxonomy" id="1181271"/>
    <lineage>
        <taxon>Bacteria</taxon>
        <taxon>Pseudomonadati</taxon>
        <taxon>Pseudomonadota</taxon>
        <taxon>Alphaproteobacteria</taxon>
        <taxon>Acetobacterales</taxon>
        <taxon>Acetobacteraceae</taxon>
        <taxon>Endobacter</taxon>
    </lineage>
</organism>
<dbReference type="Proteomes" id="UP000557688">
    <property type="component" value="Unassembled WGS sequence"/>
</dbReference>
<proteinExistence type="predicted"/>
<name>A0A850NSE0_9PROT</name>
<protein>
    <submittedName>
        <fullName evidence="2">Uncharacterized protein</fullName>
    </submittedName>
</protein>
<accession>A0A850NSE0</accession>
<dbReference type="EMBL" id="JACHXV010000010">
    <property type="protein sequence ID" value="MBB3174678.1"/>
    <property type="molecule type" value="Genomic_DNA"/>
</dbReference>
<evidence type="ECO:0000313" key="1">
    <source>
        <dbReference type="EMBL" id="MBB3174678.1"/>
    </source>
</evidence>
<comment type="caution">
    <text evidence="2">The sequence shown here is derived from an EMBL/GenBank/DDBJ whole genome shotgun (WGS) entry which is preliminary data.</text>
</comment>
<sequence length="187" mass="19901">MHAADLSRRSCRRALAPVATLAALAGLSGCGNTDPNAYAPTCAPVGILADAADYTLYKGDIPDIGQMISHGAITGIYGRCSNNKPGDRLQTTVSVEMDVTRGPAAPTNSVKVPFFVAVLKDGALLWKHDAEAIATFPSNVDHVHVRAAAIYLDLPVGRHLDGQNYRLEVGYQLTPAQLAYNRAHPPR</sequence>
<evidence type="ECO:0000313" key="4">
    <source>
        <dbReference type="Proteomes" id="UP000565205"/>
    </source>
</evidence>
<reference evidence="2 4" key="1">
    <citation type="submission" date="2020-06" db="EMBL/GenBank/DDBJ databases">
        <title>Description of novel acetic acid bacteria.</title>
        <authorList>
            <person name="Sombolestani A."/>
        </authorList>
    </citation>
    <scope>NUCLEOTIDE SEQUENCE [LARGE SCALE GENOMIC DNA]</scope>
    <source>
        <strain evidence="2 4">LMG 26838</strain>
    </source>
</reference>
<dbReference type="RefSeq" id="WP_176621672.1">
    <property type="nucleotide sequence ID" value="NZ_JABXXQ010000006.1"/>
</dbReference>
<dbReference type="EMBL" id="JABXXQ010000006">
    <property type="protein sequence ID" value="NVN28937.1"/>
    <property type="molecule type" value="Genomic_DNA"/>
</dbReference>
<dbReference type="Proteomes" id="UP000565205">
    <property type="component" value="Unassembled WGS sequence"/>
</dbReference>
<evidence type="ECO:0000313" key="3">
    <source>
        <dbReference type="Proteomes" id="UP000557688"/>
    </source>
</evidence>
<dbReference type="AlphaFoldDB" id="A0A850NSE0"/>
<keyword evidence="3" id="KW-1185">Reference proteome</keyword>
<evidence type="ECO:0000313" key="2">
    <source>
        <dbReference type="EMBL" id="NVN28937.1"/>
    </source>
</evidence>
<reference evidence="1 3" key="2">
    <citation type="submission" date="2020-08" db="EMBL/GenBank/DDBJ databases">
        <title>Genomic Encyclopedia of Type Strains, Phase III (KMG-III): the genomes of soil and plant-associated and newly described type strains.</title>
        <authorList>
            <person name="Whitman W."/>
        </authorList>
    </citation>
    <scope>NUCLEOTIDE SEQUENCE [LARGE SCALE GENOMIC DNA]</scope>
    <source>
        <strain evidence="1 3">CECT 8088</strain>
    </source>
</reference>